<dbReference type="OrthoDB" id="9780939at2"/>
<protein>
    <submittedName>
        <fullName evidence="4">TetR family transcriptional regulator</fullName>
    </submittedName>
</protein>
<dbReference type="InterPro" id="IPR036271">
    <property type="entry name" value="Tet_transcr_reg_TetR-rel_C_sf"/>
</dbReference>
<dbReference type="Gene3D" id="1.10.10.60">
    <property type="entry name" value="Homeodomain-like"/>
    <property type="match status" value="1"/>
</dbReference>
<organism evidence="4 5">
    <name type="scientific">Alkalibaculum bacchi</name>
    <dbReference type="NCBI Taxonomy" id="645887"/>
    <lineage>
        <taxon>Bacteria</taxon>
        <taxon>Bacillati</taxon>
        <taxon>Bacillota</taxon>
        <taxon>Clostridia</taxon>
        <taxon>Eubacteriales</taxon>
        <taxon>Eubacteriaceae</taxon>
        <taxon>Alkalibaculum</taxon>
    </lineage>
</organism>
<dbReference type="GO" id="GO:0003677">
    <property type="term" value="F:DNA binding"/>
    <property type="evidence" value="ECO:0007669"/>
    <property type="project" value="UniProtKB-UniRule"/>
</dbReference>
<dbReference type="Gene3D" id="1.10.357.10">
    <property type="entry name" value="Tetracycline Repressor, domain 2"/>
    <property type="match status" value="1"/>
</dbReference>
<dbReference type="InterPro" id="IPR009057">
    <property type="entry name" value="Homeodomain-like_sf"/>
</dbReference>
<comment type="caution">
    <text evidence="4">The sequence shown here is derived from an EMBL/GenBank/DDBJ whole genome shotgun (WGS) entry which is preliminary data.</text>
</comment>
<dbReference type="AlphaFoldDB" id="A0A366HYE5"/>
<keyword evidence="5" id="KW-1185">Reference proteome</keyword>
<sequence>MFTKFLNLEPVRRNTILNAALREFACKGFDDASTNVIAKESGISKPLMFHYVNNKKDFFIFLYDYCLDIVNQEYFDQINLHEKDIFERLRQTCLLKIQLLKKYPWIFDFIRVAVFTDSEMVKEEIEKRRKMVEASSFERFYGDIDTSRFRSVLDIEKAKQLIFWAVGGYADQILEQFKSLDIKEFDFDKIRTEFDGYLDELRKTYYKL</sequence>
<dbReference type="PANTHER" id="PTHR43479:SF11">
    <property type="entry name" value="ACREF_ENVCD OPERON REPRESSOR-RELATED"/>
    <property type="match status" value="1"/>
</dbReference>
<dbReference type="InterPro" id="IPR001647">
    <property type="entry name" value="HTH_TetR"/>
</dbReference>
<evidence type="ECO:0000313" key="4">
    <source>
        <dbReference type="EMBL" id="RBP57013.1"/>
    </source>
</evidence>
<reference evidence="4 5" key="1">
    <citation type="submission" date="2018-06" db="EMBL/GenBank/DDBJ databases">
        <title>Genomic Encyclopedia of Type Strains, Phase IV (KMG-IV): sequencing the most valuable type-strain genomes for metagenomic binning, comparative biology and taxonomic classification.</title>
        <authorList>
            <person name="Goeker M."/>
        </authorList>
    </citation>
    <scope>NUCLEOTIDE SEQUENCE [LARGE SCALE GENOMIC DNA]</scope>
    <source>
        <strain evidence="4 5">DSM 22112</strain>
    </source>
</reference>
<keyword evidence="1 2" id="KW-0238">DNA-binding</keyword>
<dbReference type="PANTHER" id="PTHR43479">
    <property type="entry name" value="ACREF/ENVCD OPERON REPRESSOR-RELATED"/>
    <property type="match status" value="1"/>
</dbReference>
<evidence type="ECO:0000259" key="3">
    <source>
        <dbReference type="PROSITE" id="PS50977"/>
    </source>
</evidence>
<dbReference type="PROSITE" id="PS50977">
    <property type="entry name" value="HTH_TETR_2"/>
    <property type="match status" value="1"/>
</dbReference>
<gene>
    <name evidence="4" type="ORF">DES36_1357</name>
</gene>
<dbReference type="Pfam" id="PF00440">
    <property type="entry name" value="TetR_N"/>
    <property type="match status" value="1"/>
</dbReference>
<evidence type="ECO:0000256" key="1">
    <source>
        <dbReference type="ARBA" id="ARBA00023125"/>
    </source>
</evidence>
<dbReference type="SUPFAM" id="SSF48498">
    <property type="entry name" value="Tetracyclin repressor-like, C-terminal domain"/>
    <property type="match status" value="1"/>
</dbReference>
<name>A0A366HYE5_9FIRM</name>
<proteinExistence type="predicted"/>
<accession>A0A366HYE5</accession>
<dbReference type="SUPFAM" id="SSF46689">
    <property type="entry name" value="Homeodomain-like"/>
    <property type="match status" value="1"/>
</dbReference>
<dbReference type="EMBL" id="QNRX01000035">
    <property type="protein sequence ID" value="RBP57013.1"/>
    <property type="molecule type" value="Genomic_DNA"/>
</dbReference>
<evidence type="ECO:0000313" key="5">
    <source>
        <dbReference type="Proteomes" id="UP000253490"/>
    </source>
</evidence>
<dbReference type="RefSeq" id="WP_113921943.1">
    <property type="nucleotide sequence ID" value="NZ_QNRX01000035.1"/>
</dbReference>
<dbReference type="InterPro" id="IPR050624">
    <property type="entry name" value="HTH-type_Tx_Regulator"/>
</dbReference>
<feature type="domain" description="HTH tetR-type" evidence="3">
    <location>
        <begin position="10"/>
        <end position="70"/>
    </location>
</feature>
<dbReference type="Proteomes" id="UP000253490">
    <property type="component" value="Unassembled WGS sequence"/>
</dbReference>
<dbReference type="PRINTS" id="PR00455">
    <property type="entry name" value="HTHTETR"/>
</dbReference>
<feature type="DNA-binding region" description="H-T-H motif" evidence="2">
    <location>
        <begin position="33"/>
        <end position="52"/>
    </location>
</feature>
<evidence type="ECO:0000256" key="2">
    <source>
        <dbReference type="PROSITE-ProRule" id="PRU00335"/>
    </source>
</evidence>